<keyword evidence="2" id="KW-1185">Reference proteome</keyword>
<dbReference type="Proteomes" id="UP000245207">
    <property type="component" value="Unassembled WGS sequence"/>
</dbReference>
<evidence type="ECO:0000313" key="2">
    <source>
        <dbReference type="Proteomes" id="UP000245207"/>
    </source>
</evidence>
<proteinExistence type="predicted"/>
<comment type="caution">
    <text evidence="1">The sequence shown here is derived from an EMBL/GenBank/DDBJ whole genome shotgun (WGS) entry which is preliminary data.</text>
</comment>
<name>A0A2U1MB41_ARTAN</name>
<accession>A0A2U1MB41</accession>
<organism evidence="1 2">
    <name type="scientific">Artemisia annua</name>
    <name type="common">Sweet wormwood</name>
    <dbReference type="NCBI Taxonomy" id="35608"/>
    <lineage>
        <taxon>Eukaryota</taxon>
        <taxon>Viridiplantae</taxon>
        <taxon>Streptophyta</taxon>
        <taxon>Embryophyta</taxon>
        <taxon>Tracheophyta</taxon>
        <taxon>Spermatophyta</taxon>
        <taxon>Magnoliopsida</taxon>
        <taxon>eudicotyledons</taxon>
        <taxon>Gunneridae</taxon>
        <taxon>Pentapetalae</taxon>
        <taxon>asterids</taxon>
        <taxon>campanulids</taxon>
        <taxon>Asterales</taxon>
        <taxon>Asteraceae</taxon>
        <taxon>Asteroideae</taxon>
        <taxon>Anthemideae</taxon>
        <taxon>Artemisiinae</taxon>
        <taxon>Artemisia</taxon>
    </lineage>
</organism>
<dbReference type="AlphaFoldDB" id="A0A2U1MB41"/>
<sequence>MDTSLRLLRLQCRVETLKRTGFQNTSFRDTYESCEPSPMVDPYEQPPCLGSTSFSDALRKSDLIYQRITENSLAINHKLDEELVKNAMDTPFKEFFPEVKPEVKVEVKNVAKVVKQERSYS</sequence>
<reference evidence="1 2" key="1">
    <citation type="journal article" date="2018" name="Mol. Plant">
        <title>The genome of Artemisia annua provides insight into the evolution of Asteraceae family and artemisinin biosynthesis.</title>
        <authorList>
            <person name="Shen Q."/>
            <person name="Zhang L."/>
            <person name="Liao Z."/>
            <person name="Wang S."/>
            <person name="Yan T."/>
            <person name="Shi P."/>
            <person name="Liu M."/>
            <person name="Fu X."/>
            <person name="Pan Q."/>
            <person name="Wang Y."/>
            <person name="Lv Z."/>
            <person name="Lu X."/>
            <person name="Zhang F."/>
            <person name="Jiang W."/>
            <person name="Ma Y."/>
            <person name="Chen M."/>
            <person name="Hao X."/>
            <person name="Li L."/>
            <person name="Tang Y."/>
            <person name="Lv G."/>
            <person name="Zhou Y."/>
            <person name="Sun X."/>
            <person name="Brodelius P.E."/>
            <person name="Rose J.K.C."/>
            <person name="Tang K."/>
        </authorList>
    </citation>
    <scope>NUCLEOTIDE SEQUENCE [LARGE SCALE GENOMIC DNA]</scope>
    <source>
        <strain evidence="2">cv. Huhao1</strain>
        <tissue evidence="1">Leaf</tissue>
    </source>
</reference>
<dbReference type="EMBL" id="PKPP01005891">
    <property type="protein sequence ID" value="PWA58457.1"/>
    <property type="molecule type" value="Genomic_DNA"/>
</dbReference>
<gene>
    <name evidence="1" type="ORF">CTI12_AA400650</name>
</gene>
<evidence type="ECO:0000313" key="1">
    <source>
        <dbReference type="EMBL" id="PWA58457.1"/>
    </source>
</evidence>
<protein>
    <submittedName>
        <fullName evidence="1">Uncharacterized protein</fullName>
    </submittedName>
</protein>